<evidence type="ECO:0000313" key="2">
    <source>
        <dbReference type="EMBL" id="OZY85812.1"/>
    </source>
</evidence>
<dbReference type="Pfam" id="PF07023">
    <property type="entry name" value="DUF1315"/>
    <property type="match status" value="1"/>
</dbReference>
<dbReference type="EMBL" id="NHNI01000001">
    <property type="protein sequence ID" value="OZY85812.1"/>
    <property type="molecule type" value="Genomic_DNA"/>
</dbReference>
<organism evidence="2 3">
    <name type="scientific">Cellvibrio mixtus</name>
    <dbReference type="NCBI Taxonomy" id="39650"/>
    <lineage>
        <taxon>Bacteria</taxon>
        <taxon>Pseudomonadati</taxon>
        <taxon>Pseudomonadota</taxon>
        <taxon>Gammaproteobacteria</taxon>
        <taxon>Cellvibrionales</taxon>
        <taxon>Cellvibrionaceae</taxon>
        <taxon>Cellvibrio</taxon>
    </lineage>
</organism>
<proteinExistence type="predicted"/>
<evidence type="ECO:0000313" key="3">
    <source>
        <dbReference type="Proteomes" id="UP000216101"/>
    </source>
</evidence>
<keyword evidence="3" id="KW-1185">Reference proteome</keyword>
<dbReference type="RefSeq" id="WP_078043182.1">
    <property type="nucleotide sequence ID" value="NZ_NHNI01000001.1"/>
</dbReference>
<gene>
    <name evidence="2" type="ORF">CBP51_01835</name>
</gene>
<feature type="region of interest" description="Disordered" evidence="1">
    <location>
        <begin position="55"/>
        <end position="90"/>
    </location>
</feature>
<evidence type="ECO:0008006" key="4">
    <source>
        <dbReference type="Google" id="ProtNLM"/>
    </source>
</evidence>
<evidence type="ECO:0000256" key="1">
    <source>
        <dbReference type="SAM" id="MobiDB-lite"/>
    </source>
</evidence>
<comment type="caution">
    <text evidence="2">The sequence shown here is derived from an EMBL/GenBank/DDBJ whole genome shotgun (WGS) entry which is preliminary data.</text>
</comment>
<dbReference type="AlphaFoldDB" id="A0A266Q7J5"/>
<name>A0A266Q7J5_9GAMM</name>
<protein>
    <recommendedName>
        <fullName evidence="4">PA-phosphatase</fullName>
    </recommendedName>
</protein>
<reference evidence="3" key="1">
    <citation type="submission" date="2017-05" db="EMBL/GenBank/DDBJ databases">
        <authorList>
            <person name="Barney B.M."/>
        </authorList>
    </citation>
    <scope>NUCLEOTIDE SEQUENCE [LARGE SCALE GENOMIC DNA]</scope>
    <source>
        <strain evidence="3">PSBB022</strain>
    </source>
</reference>
<dbReference type="InterPro" id="IPR009749">
    <property type="entry name" value="DUF1315"/>
</dbReference>
<sequence length="90" mass="10438">MDLQQLLSSLTPEIYQNLKRAVELGKWPDGNRLSAEQRQLCMQAVIAYEHKHLPPDQHTGYIPPEPHTFCGDDEHDHDHAQTDKPIKWVE</sequence>
<accession>A0A266Q7J5</accession>
<dbReference type="Proteomes" id="UP000216101">
    <property type="component" value="Unassembled WGS sequence"/>
</dbReference>
<feature type="compositionally biased region" description="Basic and acidic residues" evidence="1">
    <location>
        <begin position="70"/>
        <end position="90"/>
    </location>
</feature>
<dbReference type="eggNOG" id="COG3139">
    <property type="taxonomic scope" value="Bacteria"/>
</dbReference>
<dbReference type="STRING" id="1209072.GCA_000766945_00411"/>